<evidence type="ECO:0000313" key="2">
    <source>
        <dbReference type="Proteomes" id="UP000519897"/>
    </source>
</evidence>
<dbReference type="RefSeq" id="WP_165134383.1">
    <property type="nucleotide sequence ID" value="NZ_CP049250.1"/>
</dbReference>
<reference evidence="1 2" key="1">
    <citation type="submission" date="2020-08" db="EMBL/GenBank/DDBJ databases">
        <title>Genomic Encyclopedia of Type Strains, Phase IV (KMG-IV): sequencing the most valuable type-strain genomes for metagenomic binning, comparative biology and taxonomic classification.</title>
        <authorList>
            <person name="Goeker M."/>
        </authorList>
    </citation>
    <scope>NUCLEOTIDE SEQUENCE [LARGE SCALE GENOMIC DNA]</scope>
    <source>
        <strain evidence="1 2">DSM 29514</strain>
    </source>
</reference>
<dbReference type="AlphaFoldDB" id="A0A7W6LGY9"/>
<accession>A0A7W6LGY9</accession>
<keyword evidence="2" id="KW-1185">Reference proteome</keyword>
<name>A0A7W6LGY9_9HYPH</name>
<dbReference type="EMBL" id="JACIEC010000002">
    <property type="protein sequence ID" value="MBB4144168.1"/>
    <property type="molecule type" value="Genomic_DNA"/>
</dbReference>
<gene>
    <name evidence="1" type="ORF">GGQ72_002720</name>
</gene>
<protein>
    <submittedName>
        <fullName evidence="1">Invasion protein IalB</fullName>
    </submittedName>
</protein>
<proteinExistence type="predicted"/>
<comment type="caution">
    <text evidence="1">The sequence shown here is derived from an EMBL/GenBank/DDBJ whole genome shotgun (WGS) entry which is preliminary data.</text>
</comment>
<evidence type="ECO:0000313" key="1">
    <source>
        <dbReference type="EMBL" id="MBB4144168.1"/>
    </source>
</evidence>
<sequence length="129" mass="13708">MARSGHMAATWLRILCVIALFMLSFAHRPPEAVAAQLTAPELSAIALPDGSIPVICSSDEDGKTKPHVHASNQCEACRLSASVLLPEPSAQAGLIVSFAETMVFAKRIEAHYRQQIPPNANPRAPPASA</sequence>
<organism evidence="1 2">
    <name type="scientific">Rhizobium rhizoryzae</name>
    <dbReference type="NCBI Taxonomy" id="451876"/>
    <lineage>
        <taxon>Bacteria</taxon>
        <taxon>Pseudomonadati</taxon>
        <taxon>Pseudomonadota</taxon>
        <taxon>Alphaproteobacteria</taxon>
        <taxon>Hyphomicrobiales</taxon>
        <taxon>Rhizobiaceae</taxon>
        <taxon>Rhizobium/Agrobacterium group</taxon>
        <taxon>Rhizobium</taxon>
    </lineage>
</organism>
<dbReference type="Proteomes" id="UP000519897">
    <property type="component" value="Unassembled WGS sequence"/>
</dbReference>